<dbReference type="PANTHER" id="PTHR30419">
    <property type="entry name" value="HTH-TYPE TRANSCRIPTIONAL REGULATOR YBHD"/>
    <property type="match status" value="1"/>
</dbReference>
<dbReference type="InterPro" id="IPR050950">
    <property type="entry name" value="HTH-type_LysR_regulators"/>
</dbReference>
<name>A0A1H5XV86_9ACTN</name>
<keyword evidence="2" id="KW-0805">Transcription regulation</keyword>
<evidence type="ECO:0000256" key="1">
    <source>
        <dbReference type="ARBA" id="ARBA00009437"/>
    </source>
</evidence>
<gene>
    <name evidence="7" type="ORF">SAMN04489712_103423</name>
</gene>
<accession>A0A1H5XV86</accession>
<evidence type="ECO:0000256" key="3">
    <source>
        <dbReference type="ARBA" id="ARBA00023125"/>
    </source>
</evidence>
<sequence>MPLGVTGLRALVAVSRAGSITAAAERLSFTPSALSQQLSRLEQEAGCRLLVRTATGVRPTEAGAVLLEHAERVLGELRDAEEAVRAVAGEQPQHLSVGTFATAGKTLLPETLAAFRRVNPQVRLSLLDLEPPRGYDLVTSRDLDLLVTHCYPGISLPVAPGLCRERLLTDPLLVVLPPEHRLAGRPALRFADLGQEEWISGGPGVHNRVCLEAAAARAGIEVRPSYETHDYEVTLALVAAGIGIALVPRTALQHTASPGFVARPLSDVCLARDIFVVHRRRPPRLAADLLAILHRFAGELAGDSTDLSRPMPESGRPDEAVAAGRGSS</sequence>
<dbReference type="SUPFAM" id="SSF46785">
    <property type="entry name" value="Winged helix' DNA-binding domain"/>
    <property type="match status" value="1"/>
</dbReference>
<dbReference type="Pfam" id="PF00126">
    <property type="entry name" value="HTH_1"/>
    <property type="match status" value="1"/>
</dbReference>
<dbReference type="GO" id="GO:0003677">
    <property type="term" value="F:DNA binding"/>
    <property type="evidence" value="ECO:0007669"/>
    <property type="project" value="UniProtKB-KW"/>
</dbReference>
<keyword evidence="8" id="KW-1185">Reference proteome</keyword>
<evidence type="ECO:0000313" key="8">
    <source>
        <dbReference type="Proteomes" id="UP000236723"/>
    </source>
</evidence>
<dbReference type="CDD" id="cd08423">
    <property type="entry name" value="PBP2_LTTR_like_6"/>
    <property type="match status" value="1"/>
</dbReference>
<reference evidence="8" key="1">
    <citation type="submission" date="2016-10" db="EMBL/GenBank/DDBJ databases">
        <authorList>
            <person name="Varghese N."/>
            <person name="Submissions S."/>
        </authorList>
    </citation>
    <scope>NUCLEOTIDE SEQUENCE [LARGE SCALE GENOMIC DNA]</scope>
    <source>
        <strain evidence="8">DSM 43163</strain>
    </source>
</reference>
<dbReference type="EMBL" id="FNVO01000003">
    <property type="protein sequence ID" value="SEG15572.1"/>
    <property type="molecule type" value="Genomic_DNA"/>
</dbReference>
<dbReference type="Proteomes" id="UP000236723">
    <property type="component" value="Unassembled WGS sequence"/>
</dbReference>
<keyword evidence="3 7" id="KW-0238">DNA-binding</keyword>
<dbReference type="GO" id="GO:0003700">
    <property type="term" value="F:DNA-binding transcription factor activity"/>
    <property type="evidence" value="ECO:0007669"/>
    <property type="project" value="InterPro"/>
</dbReference>
<dbReference type="InterPro" id="IPR005119">
    <property type="entry name" value="LysR_subst-bd"/>
</dbReference>
<evidence type="ECO:0000256" key="4">
    <source>
        <dbReference type="ARBA" id="ARBA00023163"/>
    </source>
</evidence>
<dbReference type="GO" id="GO:0005829">
    <property type="term" value="C:cytosol"/>
    <property type="evidence" value="ECO:0007669"/>
    <property type="project" value="TreeGrafter"/>
</dbReference>
<evidence type="ECO:0000313" key="7">
    <source>
        <dbReference type="EMBL" id="SEG15572.1"/>
    </source>
</evidence>
<protein>
    <submittedName>
        <fullName evidence="7">DNA-binding transcriptional regulator, LysR family</fullName>
    </submittedName>
</protein>
<dbReference type="InterPro" id="IPR036388">
    <property type="entry name" value="WH-like_DNA-bd_sf"/>
</dbReference>
<dbReference type="FunFam" id="1.10.10.10:FF:000001">
    <property type="entry name" value="LysR family transcriptional regulator"/>
    <property type="match status" value="1"/>
</dbReference>
<dbReference type="PANTHER" id="PTHR30419:SF8">
    <property type="entry name" value="NITROGEN ASSIMILATION TRANSCRIPTIONAL ACTIVATOR-RELATED"/>
    <property type="match status" value="1"/>
</dbReference>
<dbReference type="InterPro" id="IPR000847">
    <property type="entry name" value="LysR_HTH_N"/>
</dbReference>
<evidence type="ECO:0000259" key="6">
    <source>
        <dbReference type="PROSITE" id="PS50931"/>
    </source>
</evidence>
<organism evidence="7 8">
    <name type="scientific">Thermomonospora echinospora</name>
    <dbReference type="NCBI Taxonomy" id="1992"/>
    <lineage>
        <taxon>Bacteria</taxon>
        <taxon>Bacillati</taxon>
        <taxon>Actinomycetota</taxon>
        <taxon>Actinomycetes</taxon>
        <taxon>Streptosporangiales</taxon>
        <taxon>Thermomonosporaceae</taxon>
        <taxon>Thermomonospora</taxon>
    </lineage>
</organism>
<comment type="similarity">
    <text evidence="1">Belongs to the LysR transcriptional regulatory family.</text>
</comment>
<dbReference type="RefSeq" id="WP_103937339.1">
    <property type="nucleotide sequence ID" value="NZ_FNVO01000003.1"/>
</dbReference>
<feature type="region of interest" description="Disordered" evidence="5">
    <location>
        <begin position="302"/>
        <end position="328"/>
    </location>
</feature>
<proteinExistence type="inferred from homology"/>
<dbReference type="OrthoDB" id="4131546at2"/>
<evidence type="ECO:0000256" key="2">
    <source>
        <dbReference type="ARBA" id="ARBA00023015"/>
    </source>
</evidence>
<feature type="domain" description="HTH lysR-type" evidence="6">
    <location>
        <begin position="1"/>
        <end position="60"/>
    </location>
</feature>
<dbReference type="AlphaFoldDB" id="A0A1H5XV86"/>
<keyword evidence="4" id="KW-0804">Transcription</keyword>
<dbReference type="InterPro" id="IPR036390">
    <property type="entry name" value="WH_DNA-bd_sf"/>
</dbReference>
<dbReference type="PROSITE" id="PS50931">
    <property type="entry name" value="HTH_LYSR"/>
    <property type="match status" value="1"/>
</dbReference>
<dbReference type="SUPFAM" id="SSF53850">
    <property type="entry name" value="Periplasmic binding protein-like II"/>
    <property type="match status" value="1"/>
</dbReference>
<dbReference type="Pfam" id="PF03466">
    <property type="entry name" value="LysR_substrate"/>
    <property type="match status" value="1"/>
</dbReference>
<dbReference type="Gene3D" id="3.40.190.10">
    <property type="entry name" value="Periplasmic binding protein-like II"/>
    <property type="match status" value="2"/>
</dbReference>
<evidence type="ECO:0000256" key="5">
    <source>
        <dbReference type="SAM" id="MobiDB-lite"/>
    </source>
</evidence>
<dbReference type="Gene3D" id="1.10.10.10">
    <property type="entry name" value="Winged helix-like DNA-binding domain superfamily/Winged helix DNA-binding domain"/>
    <property type="match status" value="1"/>
</dbReference>